<evidence type="ECO:0000259" key="4">
    <source>
        <dbReference type="PROSITE" id="PS50977"/>
    </source>
</evidence>
<evidence type="ECO:0000256" key="1">
    <source>
        <dbReference type="ARBA" id="ARBA00023125"/>
    </source>
</evidence>
<feature type="region of interest" description="Disordered" evidence="3">
    <location>
        <begin position="1"/>
        <end position="24"/>
    </location>
</feature>
<dbReference type="GO" id="GO:0003700">
    <property type="term" value="F:DNA-binding transcription factor activity"/>
    <property type="evidence" value="ECO:0007669"/>
    <property type="project" value="TreeGrafter"/>
</dbReference>
<dbReference type="PANTHER" id="PTHR30055:SF226">
    <property type="entry name" value="HTH-TYPE TRANSCRIPTIONAL REGULATOR PKSA"/>
    <property type="match status" value="1"/>
</dbReference>
<dbReference type="SUPFAM" id="SSF46689">
    <property type="entry name" value="Homeodomain-like"/>
    <property type="match status" value="1"/>
</dbReference>
<dbReference type="PANTHER" id="PTHR30055">
    <property type="entry name" value="HTH-TYPE TRANSCRIPTIONAL REGULATOR RUTR"/>
    <property type="match status" value="1"/>
</dbReference>
<dbReference type="RefSeq" id="WP_046967621.1">
    <property type="nucleotide sequence ID" value="NZ_CP017480.1"/>
</dbReference>
<name>A0A1L3EXE7_9GAMM</name>
<feature type="domain" description="HTH tetR-type" evidence="4">
    <location>
        <begin position="22"/>
        <end position="82"/>
    </location>
</feature>
<dbReference type="KEGG" id="lrz:BJI69_18540"/>
<evidence type="ECO:0000256" key="3">
    <source>
        <dbReference type="SAM" id="MobiDB-lite"/>
    </source>
</evidence>
<dbReference type="PROSITE" id="PS50977">
    <property type="entry name" value="HTH_TETR_2"/>
    <property type="match status" value="1"/>
</dbReference>
<dbReference type="AlphaFoldDB" id="A0A1L3EXE7"/>
<organism evidence="5 6">
    <name type="scientific">Luteibacter rhizovicinus DSM 16549</name>
    <dbReference type="NCBI Taxonomy" id="1440763"/>
    <lineage>
        <taxon>Bacteria</taxon>
        <taxon>Pseudomonadati</taxon>
        <taxon>Pseudomonadota</taxon>
        <taxon>Gammaproteobacteria</taxon>
        <taxon>Lysobacterales</taxon>
        <taxon>Rhodanobacteraceae</taxon>
        <taxon>Luteibacter</taxon>
    </lineage>
</organism>
<keyword evidence="1 2" id="KW-0238">DNA-binding</keyword>
<dbReference type="OrthoDB" id="8961953at2"/>
<evidence type="ECO:0000313" key="6">
    <source>
        <dbReference type="Proteomes" id="UP000182987"/>
    </source>
</evidence>
<gene>
    <name evidence="5" type="ORF">BJI69_18540</name>
</gene>
<sequence>MVEPTLRRGRRPGRPPAQPDGPDQRQRLVGIALELFARQGYAETTLAAIARAAGMTPAAVHYYFKTRDELFDVLFDERIAPMRRHIEGIFLENANDPVAAFTTLAERFVELAAESPWIGPVFFGEMLREDDLFKQHIHRRFSESRQVTVLDTMRRWQDEGLLGKDLDPALIIGSVLSLTVLPMTASRKWRDDPLRNHIGPEQIVRHALALLRHGVGPAKA</sequence>
<dbReference type="InterPro" id="IPR050109">
    <property type="entry name" value="HTH-type_TetR-like_transc_reg"/>
</dbReference>
<dbReference type="SUPFAM" id="SSF48498">
    <property type="entry name" value="Tetracyclin repressor-like, C-terminal domain"/>
    <property type="match status" value="1"/>
</dbReference>
<protein>
    <recommendedName>
        <fullName evidence="4">HTH tetR-type domain-containing protein</fullName>
    </recommendedName>
</protein>
<dbReference type="InterPro" id="IPR001647">
    <property type="entry name" value="HTH_TetR"/>
</dbReference>
<feature type="DNA-binding region" description="H-T-H motif" evidence="2">
    <location>
        <begin position="45"/>
        <end position="64"/>
    </location>
</feature>
<evidence type="ECO:0000313" key="5">
    <source>
        <dbReference type="EMBL" id="APG05702.1"/>
    </source>
</evidence>
<dbReference type="GO" id="GO:0000976">
    <property type="term" value="F:transcription cis-regulatory region binding"/>
    <property type="evidence" value="ECO:0007669"/>
    <property type="project" value="TreeGrafter"/>
</dbReference>
<dbReference type="STRING" id="1440763.BJI69_18540"/>
<dbReference type="InterPro" id="IPR009057">
    <property type="entry name" value="Homeodomain-like_sf"/>
</dbReference>
<dbReference type="Proteomes" id="UP000182987">
    <property type="component" value="Chromosome"/>
</dbReference>
<dbReference type="InterPro" id="IPR036271">
    <property type="entry name" value="Tet_transcr_reg_TetR-rel_C_sf"/>
</dbReference>
<proteinExistence type="predicted"/>
<reference evidence="6" key="1">
    <citation type="submission" date="2016-09" db="EMBL/GenBank/DDBJ databases">
        <authorList>
            <person name="Lysoe E."/>
        </authorList>
    </citation>
    <scope>NUCLEOTIDE SEQUENCE [LARGE SCALE GENOMIC DNA]</scope>
    <source>
        <strain evidence="6">LJ96T</strain>
    </source>
</reference>
<dbReference type="PRINTS" id="PR00455">
    <property type="entry name" value="HTHTETR"/>
</dbReference>
<accession>A0A1L3EXE7</accession>
<dbReference type="Gene3D" id="1.10.357.10">
    <property type="entry name" value="Tetracycline Repressor, domain 2"/>
    <property type="match status" value="1"/>
</dbReference>
<dbReference type="Pfam" id="PF00440">
    <property type="entry name" value="TetR_N"/>
    <property type="match status" value="1"/>
</dbReference>
<evidence type="ECO:0000256" key="2">
    <source>
        <dbReference type="PROSITE-ProRule" id="PRU00335"/>
    </source>
</evidence>
<keyword evidence="6" id="KW-1185">Reference proteome</keyword>
<dbReference type="EMBL" id="CP017480">
    <property type="protein sequence ID" value="APG05702.1"/>
    <property type="molecule type" value="Genomic_DNA"/>
</dbReference>